<feature type="active site" description="Charge relay system" evidence="5">
    <location>
        <position position="193"/>
    </location>
</feature>
<dbReference type="Proteomes" id="UP000799440">
    <property type="component" value="Unassembled WGS sequence"/>
</dbReference>
<dbReference type="PANTHER" id="PTHR43806:SF11">
    <property type="entry name" value="CEREVISIN-RELATED"/>
    <property type="match status" value="1"/>
</dbReference>
<dbReference type="InterPro" id="IPR036852">
    <property type="entry name" value="Peptidase_S8/S53_dom_sf"/>
</dbReference>
<dbReference type="PROSITE" id="PS00137">
    <property type="entry name" value="SUBTILASE_HIS"/>
    <property type="match status" value="1"/>
</dbReference>
<evidence type="ECO:0000313" key="11">
    <source>
        <dbReference type="Proteomes" id="UP000799440"/>
    </source>
</evidence>
<dbReference type="CDD" id="cd04077">
    <property type="entry name" value="Peptidases_S8_PCSK9_ProteinaseK_like"/>
    <property type="match status" value="1"/>
</dbReference>
<feature type="domain" description="Peptidase S8/S53" evidence="9">
    <location>
        <begin position="151"/>
        <end position="403"/>
    </location>
</feature>
<evidence type="ECO:0000313" key="10">
    <source>
        <dbReference type="EMBL" id="KAF2750852.1"/>
    </source>
</evidence>
<dbReference type="PRINTS" id="PR00723">
    <property type="entry name" value="SUBTILISIN"/>
</dbReference>
<keyword evidence="3 5" id="KW-0378">Hydrolase</keyword>
<evidence type="ECO:0000256" key="5">
    <source>
        <dbReference type="PROSITE-ProRule" id="PRU01240"/>
    </source>
</evidence>
<dbReference type="AlphaFoldDB" id="A0A6A6VJQ5"/>
<dbReference type="SUPFAM" id="SSF52743">
    <property type="entry name" value="Subtilisin-like"/>
    <property type="match status" value="1"/>
</dbReference>
<sequence>MRTTSLLTSLLAVWTASVAAAPQVRKGEGFISPETNNAAHNDITESVMLVPAGTSPSDILARLPYNITIVKQFSVGENLKGVVLQAGGHCADALDAMEDVVGAEEVVEIRTHRVLQPAPWGLQRISNANGASGSPAGLDFTYTFEDSSPLGSGVFVYVIDTGVMAEHQAFAGRVAKGFNAITEDDATGDVDGHGTHVSGTIAGTFLGVAQQATIVPVKVLGDNGAGSNADVIEGIGFAIEQHNQRKGSGDFRGSVINMSLGIGQISSQLDRAVREASAAGIHIALAAGNDFGADACGTSPANNGGEGSAIVTVGASNIDNRVAQFSNVGPCVDIFAPGEFIESAFPDKDLRNRTNVFQHLDGTSMAAPHVAGAMAELLTRPGNEGLINDPAGLKRLLLSTAREGLLSGRFAGAPNLLLSNGVDGRVPVGQNKRAVGSPAGRARQVVKAPETPKNPFVAGPGGESTLVW</sequence>
<keyword evidence="11" id="KW-1185">Reference proteome</keyword>
<dbReference type="OrthoDB" id="206201at2759"/>
<evidence type="ECO:0000256" key="8">
    <source>
        <dbReference type="SAM" id="SignalP"/>
    </source>
</evidence>
<feature type="active site" description="Charge relay system" evidence="5">
    <location>
        <position position="364"/>
    </location>
</feature>
<dbReference type="InterPro" id="IPR015500">
    <property type="entry name" value="Peptidase_S8_subtilisin-rel"/>
</dbReference>
<name>A0A6A6VJQ5_9PLEO</name>
<dbReference type="PROSITE" id="PS00138">
    <property type="entry name" value="SUBTILASE_SER"/>
    <property type="match status" value="1"/>
</dbReference>
<evidence type="ECO:0000256" key="3">
    <source>
        <dbReference type="ARBA" id="ARBA00022801"/>
    </source>
</evidence>
<feature type="region of interest" description="Disordered" evidence="7">
    <location>
        <begin position="449"/>
        <end position="468"/>
    </location>
</feature>
<keyword evidence="2 5" id="KW-0645">Protease</keyword>
<dbReference type="Gene3D" id="3.40.50.200">
    <property type="entry name" value="Peptidase S8/S53 domain"/>
    <property type="match status" value="1"/>
</dbReference>
<evidence type="ECO:0000256" key="4">
    <source>
        <dbReference type="ARBA" id="ARBA00022825"/>
    </source>
</evidence>
<dbReference type="InterPro" id="IPR022398">
    <property type="entry name" value="Peptidase_S8_His-AS"/>
</dbReference>
<dbReference type="GO" id="GO:0006508">
    <property type="term" value="P:proteolysis"/>
    <property type="evidence" value="ECO:0007669"/>
    <property type="project" value="UniProtKB-KW"/>
</dbReference>
<reference evidence="10" key="1">
    <citation type="journal article" date="2020" name="Stud. Mycol.">
        <title>101 Dothideomycetes genomes: a test case for predicting lifestyles and emergence of pathogens.</title>
        <authorList>
            <person name="Haridas S."/>
            <person name="Albert R."/>
            <person name="Binder M."/>
            <person name="Bloem J."/>
            <person name="Labutti K."/>
            <person name="Salamov A."/>
            <person name="Andreopoulos B."/>
            <person name="Baker S."/>
            <person name="Barry K."/>
            <person name="Bills G."/>
            <person name="Bluhm B."/>
            <person name="Cannon C."/>
            <person name="Castanera R."/>
            <person name="Culley D."/>
            <person name="Daum C."/>
            <person name="Ezra D."/>
            <person name="Gonzalez J."/>
            <person name="Henrissat B."/>
            <person name="Kuo A."/>
            <person name="Liang C."/>
            <person name="Lipzen A."/>
            <person name="Lutzoni F."/>
            <person name="Magnuson J."/>
            <person name="Mondo S."/>
            <person name="Nolan M."/>
            <person name="Ohm R."/>
            <person name="Pangilinan J."/>
            <person name="Park H.-J."/>
            <person name="Ramirez L."/>
            <person name="Alfaro M."/>
            <person name="Sun H."/>
            <person name="Tritt A."/>
            <person name="Yoshinaga Y."/>
            <person name="Zwiers L.-H."/>
            <person name="Turgeon B."/>
            <person name="Goodwin S."/>
            <person name="Spatafora J."/>
            <person name="Crous P."/>
            <person name="Grigoriev I."/>
        </authorList>
    </citation>
    <scope>NUCLEOTIDE SEQUENCE</scope>
    <source>
        <strain evidence="10">CBS 119925</strain>
    </source>
</reference>
<dbReference type="InterPro" id="IPR050131">
    <property type="entry name" value="Peptidase_S8_subtilisin-like"/>
</dbReference>
<dbReference type="GO" id="GO:0004252">
    <property type="term" value="F:serine-type endopeptidase activity"/>
    <property type="evidence" value="ECO:0007669"/>
    <property type="project" value="UniProtKB-UniRule"/>
</dbReference>
<proteinExistence type="inferred from homology"/>
<dbReference type="PROSITE" id="PS51892">
    <property type="entry name" value="SUBTILASE"/>
    <property type="match status" value="1"/>
</dbReference>
<dbReference type="Pfam" id="PF00082">
    <property type="entry name" value="Peptidase_S8"/>
    <property type="match status" value="1"/>
</dbReference>
<evidence type="ECO:0000256" key="6">
    <source>
        <dbReference type="RuleBase" id="RU003355"/>
    </source>
</evidence>
<dbReference type="InterPro" id="IPR023827">
    <property type="entry name" value="Peptidase_S8_Asp-AS"/>
</dbReference>
<accession>A0A6A6VJQ5</accession>
<keyword evidence="4 5" id="KW-0720">Serine protease</keyword>
<evidence type="ECO:0000259" key="9">
    <source>
        <dbReference type="Pfam" id="PF00082"/>
    </source>
</evidence>
<dbReference type="PROSITE" id="PS00136">
    <property type="entry name" value="SUBTILASE_ASP"/>
    <property type="match status" value="1"/>
</dbReference>
<dbReference type="PANTHER" id="PTHR43806">
    <property type="entry name" value="PEPTIDASE S8"/>
    <property type="match status" value="1"/>
</dbReference>
<gene>
    <name evidence="10" type="ORF">M011DRAFT_464662</name>
</gene>
<feature type="active site" description="Charge relay system" evidence="5">
    <location>
        <position position="160"/>
    </location>
</feature>
<dbReference type="InterPro" id="IPR034193">
    <property type="entry name" value="PCSK9_ProteinaseK-like"/>
</dbReference>
<keyword evidence="8" id="KW-0732">Signal</keyword>
<organism evidence="10 11">
    <name type="scientific">Sporormia fimetaria CBS 119925</name>
    <dbReference type="NCBI Taxonomy" id="1340428"/>
    <lineage>
        <taxon>Eukaryota</taxon>
        <taxon>Fungi</taxon>
        <taxon>Dikarya</taxon>
        <taxon>Ascomycota</taxon>
        <taxon>Pezizomycotina</taxon>
        <taxon>Dothideomycetes</taxon>
        <taxon>Pleosporomycetidae</taxon>
        <taxon>Pleosporales</taxon>
        <taxon>Sporormiaceae</taxon>
        <taxon>Sporormia</taxon>
    </lineage>
</organism>
<comment type="similarity">
    <text evidence="1 5 6">Belongs to the peptidase S8 family.</text>
</comment>
<dbReference type="EMBL" id="MU006563">
    <property type="protein sequence ID" value="KAF2750852.1"/>
    <property type="molecule type" value="Genomic_DNA"/>
</dbReference>
<evidence type="ECO:0000256" key="7">
    <source>
        <dbReference type="SAM" id="MobiDB-lite"/>
    </source>
</evidence>
<evidence type="ECO:0000256" key="1">
    <source>
        <dbReference type="ARBA" id="ARBA00011073"/>
    </source>
</evidence>
<dbReference type="InterPro" id="IPR000209">
    <property type="entry name" value="Peptidase_S8/S53_dom"/>
</dbReference>
<protein>
    <submittedName>
        <fullName evidence="10">Subtilisin-like protein</fullName>
    </submittedName>
</protein>
<dbReference type="FunFam" id="3.40.50.200:FF:000007">
    <property type="entry name" value="Subtilisin-like serine protease"/>
    <property type="match status" value="1"/>
</dbReference>
<dbReference type="InterPro" id="IPR023828">
    <property type="entry name" value="Peptidase_S8_Ser-AS"/>
</dbReference>
<feature type="chain" id="PRO_5025665386" evidence="8">
    <location>
        <begin position="21"/>
        <end position="468"/>
    </location>
</feature>
<evidence type="ECO:0000256" key="2">
    <source>
        <dbReference type="ARBA" id="ARBA00022670"/>
    </source>
</evidence>
<feature type="signal peptide" evidence="8">
    <location>
        <begin position="1"/>
        <end position="20"/>
    </location>
</feature>